<keyword evidence="4" id="KW-1185">Reference proteome</keyword>
<dbReference type="eggNOG" id="COG0439">
    <property type="taxonomic scope" value="Bacteria"/>
</dbReference>
<evidence type="ECO:0000259" key="2">
    <source>
        <dbReference type="PROSITE" id="PS50975"/>
    </source>
</evidence>
<proteinExistence type="predicted"/>
<dbReference type="Gene3D" id="3.30.470.20">
    <property type="entry name" value="ATP-grasp fold, B domain"/>
    <property type="match status" value="1"/>
</dbReference>
<dbReference type="SUPFAM" id="SSF56059">
    <property type="entry name" value="Glutathione synthetase ATP-binding domain-like"/>
    <property type="match status" value="1"/>
</dbReference>
<reference evidence="3 4" key="1">
    <citation type="submission" date="2013-02" db="EMBL/GenBank/DDBJ databases">
        <title>Draft genome sequence of Amycolatopsis vancoresmycina strain DSM 44592T.</title>
        <authorList>
            <person name="Kumar S."/>
            <person name="Kaur N."/>
            <person name="Kaur C."/>
            <person name="Raghava G.P.S."/>
            <person name="Mayilraj S."/>
        </authorList>
    </citation>
    <scope>NUCLEOTIDE SEQUENCE [LARGE SCALE GENOMIC DNA]</scope>
    <source>
        <strain evidence="3 4">DSM 44592</strain>
    </source>
</reference>
<dbReference type="PROSITE" id="PS50975">
    <property type="entry name" value="ATP_GRASP"/>
    <property type="match status" value="1"/>
</dbReference>
<evidence type="ECO:0000313" key="3">
    <source>
        <dbReference type="EMBL" id="EOD64907.1"/>
    </source>
</evidence>
<gene>
    <name evidence="3" type="ORF">H480_29411</name>
</gene>
<dbReference type="GO" id="GO:0046872">
    <property type="term" value="F:metal ion binding"/>
    <property type="evidence" value="ECO:0007669"/>
    <property type="project" value="InterPro"/>
</dbReference>
<feature type="domain" description="ATP-grasp" evidence="2">
    <location>
        <begin position="151"/>
        <end position="370"/>
    </location>
</feature>
<dbReference type="Proteomes" id="UP000014139">
    <property type="component" value="Unassembled WGS sequence"/>
</dbReference>
<evidence type="ECO:0000256" key="1">
    <source>
        <dbReference type="PROSITE-ProRule" id="PRU00409"/>
    </source>
</evidence>
<dbReference type="RefSeq" id="WP_003104656.1">
    <property type="nucleotide sequence ID" value="NZ_AOUO01000464.1"/>
</dbReference>
<dbReference type="PATRIC" id="fig|1292037.4.peg.5539"/>
<dbReference type="InterPro" id="IPR011761">
    <property type="entry name" value="ATP-grasp"/>
</dbReference>
<dbReference type="GO" id="GO:0005524">
    <property type="term" value="F:ATP binding"/>
    <property type="evidence" value="ECO:0007669"/>
    <property type="project" value="UniProtKB-UniRule"/>
</dbReference>
<evidence type="ECO:0000313" key="4">
    <source>
        <dbReference type="Proteomes" id="UP000014139"/>
    </source>
</evidence>
<dbReference type="OrthoDB" id="581833at2"/>
<organism evidence="3 4">
    <name type="scientific">Amycolatopsis vancoresmycina DSM 44592</name>
    <dbReference type="NCBI Taxonomy" id="1292037"/>
    <lineage>
        <taxon>Bacteria</taxon>
        <taxon>Bacillati</taxon>
        <taxon>Actinomycetota</taxon>
        <taxon>Actinomycetes</taxon>
        <taxon>Pseudonocardiales</taxon>
        <taxon>Pseudonocardiaceae</taxon>
        <taxon>Amycolatopsis</taxon>
    </lineage>
</organism>
<dbReference type="InterPro" id="IPR041356">
    <property type="entry name" value="PGM1_C"/>
</dbReference>
<dbReference type="AlphaFoldDB" id="R1G060"/>
<dbReference type="EMBL" id="AOUO01000464">
    <property type="protein sequence ID" value="EOD64907.1"/>
    <property type="molecule type" value="Genomic_DNA"/>
</dbReference>
<keyword evidence="1" id="KW-0547">Nucleotide-binding</keyword>
<dbReference type="Pfam" id="PF18604">
    <property type="entry name" value="PreAtp-grasp"/>
    <property type="match status" value="1"/>
</dbReference>
<keyword evidence="1" id="KW-0067">ATP-binding</keyword>
<comment type="caution">
    <text evidence="3">The sequence shown here is derived from an EMBL/GenBank/DDBJ whole genome shotgun (WGS) entry which is preliminary data.</text>
</comment>
<dbReference type="InterPro" id="IPR040754">
    <property type="entry name" value="PreAtp-grasp"/>
</dbReference>
<accession>R1G060</accession>
<sequence>MARLVIGNWGNEAELANIPADALRHAGSQGQRMIWGAEPGDVLVLAVEPDPDFLAYATALAGLEEDALEIVVPPPGRGGEVLTRDRFEDEGFVERLRGIVRDRGIDRAEPFYLDGYVNRLIRQLGLDKGTPGFGFMDQGGNELLNSKVTFRAIAAGTSLPIPEGIVTETPAEAVDFVWDLLRTGRAAIAKQDVSSGGLGNEVLSTGDGVEAIGAAHHALVADRAAVAEHLTRRWPWYTGGQRRRAVFEEYAAGSVPIWGEAAITEESVRIFGYGRIRMNPVCDGVIIPVPPPDSGTEAFGAFLVHLEALAGTMRAMGYRGLVNVDAILTPDGRVLFNEFNGRYGGSTHLFAIGERVVGRDYLADRCLVEQRECAFPAFAVARRELAAAGLAYDPETRTGVIVPVHGTRSDGTGGEACLVGRDLAEAERMEQAVAELFPR</sequence>
<name>R1G060_9PSEU</name>
<protein>
    <recommendedName>
        <fullName evidence="2">ATP-grasp domain-containing protein</fullName>
    </recommendedName>
</protein>
<dbReference type="Pfam" id="PF18105">
    <property type="entry name" value="PGM1_C"/>
    <property type="match status" value="1"/>
</dbReference>